<sequence>MFYFSCANTFLSRCSTIPTQSQLAKSIDESRIKLRKRAKDCENGIQIERLALPVDFTSSQNEDLSAPKGYITVNFNRAGTEKHGEDGNKDGSGQTNASAKFANRSGHDASANKHQDRGSNGDVIGQVSSPVGDENYSKVNFPRVASREGGTKKELTDEGGSLSIAGKPELSFPDDNMVCEIRLLRRKKTHLLGASG</sequence>
<reference evidence="2 3" key="1">
    <citation type="submission" date="2018-11" db="EMBL/GenBank/DDBJ databases">
        <authorList>
            <consortium name="Pathogen Informatics"/>
        </authorList>
    </citation>
    <scope>NUCLEOTIDE SEQUENCE [LARGE SCALE GENOMIC DNA]</scope>
</reference>
<keyword evidence="3" id="KW-1185">Reference proteome</keyword>
<evidence type="ECO:0000256" key="1">
    <source>
        <dbReference type="SAM" id="MobiDB-lite"/>
    </source>
</evidence>
<feature type="compositionally biased region" description="Basic and acidic residues" evidence="1">
    <location>
        <begin position="79"/>
        <end position="89"/>
    </location>
</feature>
<dbReference type="EMBL" id="UYYB01008232">
    <property type="protein sequence ID" value="VDM68260.1"/>
    <property type="molecule type" value="Genomic_DNA"/>
</dbReference>
<name>A0A3P7I610_STRVU</name>
<proteinExistence type="predicted"/>
<feature type="compositionally biased region" description="Basic and acidic residues" evidence="1">
    <location>
        <begin position="105"/>
        <end position="119"/>
    </location>
</feature>
<feature type="region of interest" description="Disordered" evidence="1">
    <location>
        <begin position="79"/>
        <end position="169"/>
    </location>
</feature>
<evidence type="ECO:0000313" key="2">
    <source>
        <dbReference type="EMBL" id="VDM68260.1"/>
    </source>
</evidence>
<feature type="compositionally biased region" description="Basic and acidic residues" evidence="1">
    <location>
        <begin position="145"/>
        <end position="156"/>
    </location>
</feature>
<organism evidence="2 3">
    <name type="scientific">Strongylus vulgaris</name>
    <name type="common">Blood worm</name>
    <dbReference type="NCBI Taxonomy" id="40348"/>
    <lineage>
        <taxon>Eukaryota</taxon>
        <taxon>Metazoa</taxon>
        <taxon>Ecdysozoa</taxon>
        <taxon>Nematoda</taxon>
        <taxon>Chromadorea</taxon>
        <taxon>Rhabditida</taxon>
        <taxon>Rhabditina</taxon>
        <taxon>Rhabditomorpha</taxon>
        <taxon>Strongyloidea</taxon>
        <taxon>Strongylidae</taxon>
        <taxon>Strongylus</taxon>
    </lineage>
</organism>
<evidence type="ECO:0000313" key="3">
    <source>
        <dbReference type="Proteomes" id="UP000270094"/>
    </source>
</evidence>
<accession>A0A3P7I610</accession>
<dbReference type="AlphaFoldDB" id="A0A3P7I610"/>
<protein>
    <submittedName>
        <fullName evidence="2">Uncharacterized protein</fullName>
    </submittedName>
</protein>
<dbReference type="Proteomes" id="UP000270094">
    <property type="component" value="Unassembled WGS sequence"/>
</dbReference>
<gene>
    <name evidence="2" type="ORF">SVUK_LOCUS3258</name>
</gene>